<keyword evidence="3" id="KW-0813">Transport</keyword>
<protein>
    <submittedName>
        <fullName evidence="7">ABC transporter substrate-binding protein</fullName>
    </submittedName>
</protein>
<reference evidence="8" key="1">
    <citation type="journal article" date="2019" name="Int. J. Syst. Evol. Microbiol.">
        <title>The Global Catalogue of Microorganisms (GCM) 10K type strain sequencing project: providing services to taxonomists for standard genome sequencing and annotation.</title>
        <authorList>
            <consortium name="The Broad Institute Genomics Platform"/>
            <consortium name="The Broad Institute Genome Sequencing Center for Infectious Disease"/>
            <person name="Wu L."/>
            <person name="Ma J."/>
        </authorList>
    </citation>
    <scope>NUCLEOTIDE SEQUENCE [LARGE SCALE GENOMIC DNA]</scope>
    <source>
        <strain evidence="8">CGMCC 4.7132</strain>
    </source>
</reference>
<dbReference type="InterPro" id="IPR051313">
    <property type="entry name" value="Bact_iron-sidero_bind"/>
</dbReference>
<dbReference type="SUPFAM" id="SSF53807">
    <property type="entry name" value="Helical backbone' metal receptor"/>
    <property type="match status" value="1"/>
</dbReference>
<sequence>MRVLSALGVAFAVLIGLSGCGAGSPTSAEPGAGAQGTAPAGAAAFPRVVKHAMGETTVPARPLRVVALDQSFVDAVLALDTEVVGFTTYRAVTDRLPDYLGASVQRYGANAQVVGTLEAPSLEKIIALKPDLIVSAKVRHEALYGKLAQIAPTVFSETSGAIWKDNLRLMGKALGKEDLAEQKIKAYEDRAAKIGQEVKAGNGGTMPTVTVARFAGEPTVRLYVENSYSGVVLKDAGFPRPQGQPTTTDTVAVDISEERITDLDADRIFIASYPDEKGDVRKVQEKFQANPLWARLKGERHDVDDVTWMTACGILGAHVILDDVAKVFKVDPATSA</sequence>
<keyword evidence="4 5" id="KW-0732">Signal</keyword>
<feature type="domain" description="Fe/B12 periplasmic-binding" evidence="6">
    <location>
        <begin position="64"/>
        <end position="332"/>
    </location>
</feature>
<organism evidence="7 8">
    <name type="scientific">Sphaerisporangium dianthi</name>
    <dbReference type="NCBI Taxonomy" id="1436120"/>
    <lineage>
        <taxon>Bacteria</taxon>
        <taxon>Bacillati</taxon>
        <taxon>Actinomycetota</taxon>
        <taxon>Actinomycetes</taxon>
        <taxon>Streptosporangiales</taxon>
        <taxon>Streptosporangiaceae</taxon>
        <taxon>Sphaerisporangium</taxon>
    </lineage>
</organism>
<evidence type="ECO:0000313" key="7">
    <source>
        <dbReference type="EMBL" id="MFC4533585.1"/>
    </source>
</evidence>
<name>A0ABV9CK58_9ACTN</name>
<dbReference type="PANTHER" id="PTHR30532">
    <property type="entry name" value="IRON III DICITRATE-BINDING PERIPLASMIC PROTEIN"/>
    <property type="match status" value="1"/>
</dbReference>
<comment type="similarity">
    <text evidence="2">Belongs to the bacterial solute-binding protein 8 family.</text>
</comment>
<keyword evidence="8" id="KW-1185">Reference proteome</keyword>
<comment type="caution">
    <text evidence="7">The sequence shown here is derived from an EMBL/GenBank/DDBJ whole genome shotgun (WGS) entry which is preliminary data.</text>
</comment>
<evidence type="ECO:0000256" key="1">
    <source>
        <dbReference type="ARBA" id="ARBA00004196"/>
    </source>
</evidence>
<dbReference type="PROSITE" id="PS51257">
    <property type="entry name" value="PROKAR_LIPOPROTEIN"/>
    <property type="match status" value="1"/>
</dbReference>
<dbReference type="Proteomes" id="UP001596004">
    <property type="component" value="Unassembled WGS sequence"/>
</dbReference>
<comment type="subcellular location">
    <subcellularLocation>
        <location evidence="1">Cell envelope</location>
    </subcellularLocation>
</comment>
<evidence type="ECO:0000256" key="2">
    <source>
        <dbReference type="ARBA" id="ARBA00008814"/>
    </source>
</evidence>
<evidence type="ECO:0000256" key="3">
    <source>
        <dbReference type="ARBA" id="ARBA00022448"/>
    </source>
</evidence>
<dbReference type="Gene3D" id="3.40.50.1980">
    <property type="entry name" value="Nitrogenase molybdenum iron protein domain"/>
    <property type="match status" value="2"/>
</dbReference>
<dbReference type="RefSeq" id="WP_380843186.1">
    <property type="nucleotide sequence ID" value="NZ_JBHSFP010000016.1"/>
</dbReference>
<dbReference type="InterPro" id="IPR002491">
    <property type="entry name" value="ABC_transptr_periplasmic_BD"/>
</dbReference>
<dbReference type="PROSITE" id="PS50983">
    <property type="entry name" value="FE_B12_PBP"/>
    <property type="match status" value="1"/>
</dbReference>
<dbReference type="CDD" id="cd01146">
    <property type="entry name" value="FhuD"/>
    <property type="match status" value="1"/>
</dbReference>
<evidence type="ECO:0000256" key="4">
    <source>
        <dbReference type="ARBA" id="ARBA00022729"/>
    </source>
</evidence>
<feature type="signal peptide" evidence="5">
    <location>
        <begin position="1"/>
        <end position="22"/>
    </location>
</feature>
<dbReference type="EMBL" id="JBHSFP010000016">
    <property type="protein sequence ID" value="MFC4533585.1"/>
    <property type="molecule type" value="Genomic_DNA"/>
</dbReference>
<proteinExistence type="inferred from homology"/>
<evidence type="ECO:0000313" key="8">
    <source>
        <dbReference type="Proteomes" id="UP001596004"/>
    </source>
</evidence>
<dbReference type="PANTHER" id="PTHR30532:SF21">
    <property type="entry name" value="SIDEROPHORE-BINDING LIPOPROTEIN YFIY-RELATED"/>
    <property type="match status" value="1"/>
</dbReference>
<evidence type="ECO:0000259" key="6">
    <source>
        <dbReference type="PROSITE" id="PS50983"/>
    </source>
</evidence>
<evidence type="ECO:0000256" key="5">
    <source>
        <dbReference type="SAM" id="SignalP"/>
    </source>
</evidence>
<gene>
    <name evidence="7" type="ORF">ACFO60_22675</name>
</gene>
<accession>A0ABV9CK58</accession>
<dbReference type="Pfam" id="PF01497">
    <property type="entry name" value="Peripla_BP_2"/>
    <property type="match status" value="1"/>
</dbReference>
<feature type="chain" id="PRO_5047303598" evidence="5">
    <location>
        <begin position="23"/>
        <end position="336"/>
    </location>
</feature>